<dbReference type="GO" id="GO:0016020">
    <property type="term" value="C:membrane"/>
    <property type="evidence" value="ECO:0007669"/>
    <property type="project" value="UniProtKB-SubCell"/>
</dbReference>
<feature type="transmembrane region" description="Helical" evidence="12">
    <location>
        <begin position="159"/>
        <end position="179"/>
    </location>
</feature>
<evidence type="ECO:0000256" key="4">
    <source>
        <dbReference type="ARBA" id="ARBA00022692"/>
    </source>
</evidence>
<feature type="transmembrane region" description="Helical" evidence="12">
    <location>
        <begin position="20"/>
        <end position="47"/>
    </location>
</feature>
<dbReference type="InterPro" id="IPR005829">
    <property type="entry name" value="Sugar_transporter_CS"/>
</dbReference>
<feature type="transmembrane region" description="Helical" evidence="12">
    <location>
        <begin position="386"/>
        <end position="404"/>
    </location>
</feature>
<comment type="similarity">
    <text evidence="2 10">Belongs to the major facilitator superfamily. Sugar transporter (TC 2.A.1.1) family.</text>
</comment>
<dbReference type="STRING" id="5288.A0A5C5FKL7"/>
<dbReference type="NCBIfam" id="TIGR00879">
    <property type="entry name" value="SP"/>
    <property type="match status" value="1"/>
</dbReference>
<evidence type="ECO:0000256" key="7">
    <source>
        <dbReference type="ARBA" id="ARBA00023136"/>
    </source>
</evidence>
<feature type="transmembrane region" description="Helical" evidence="12">
    <location>
        <begin position="125"/>
        <end position="147"/>
    </location>
</feature>
<keyword evidence="4 12" id="KW-0812">Transmembrane</keyword>
<keyword evidence="6 12" id="KW-1133">Transmembrane helix</keyword>
<evidence type="ECO:0000256" key="3">
    <source>
        <dbReference type="ARBA" id="ARBA00022448"/>
    </source>
</evidence>
<dbReference type="InterPro" id="IPR020846">
    <property type="entry name" value="MFS_dom"/>
</dbReference>
<sequence length="551" mass="59574">MVKLKHEDRPTPKAVYNWRVYLASSVAAFAAVFIGYDGAFIGTALTFQDFKHTFGLDLMSPSEVANVSANIVSAYQAGAIAGVILGYPAGIYLGRRWGLIGAASVFSIGAGIMLAATSSTGLAPIYAGRVLAGAGIGAASNLAPLYISEIAPPAIRGQLLALYEIGWQIGALVGFWINYGASRTIEPGRTQWLLSFAVQLVPSGIFLAGLWFLVESPRWLIRKGRREKGLKKLAYLRQLPIDHEYLQEEIQMIDAVIEEDERTLGRGFWAPFKVFRDRALASRLALTCLLFMWQNGFGINAINYYSPTILRNMGITGQNTSLLTTGVFGSLKCGLSIVWAFFLVESMGRRKMLMIGAVGASIGMAVIAGITGVVDPVANPSTSVPPSAMASLAFLYVWTIFYAVSWNGTPWVVVAESFSGSIQPVAQVFGAGSNWLWNFVISRATPTMFLRMGPSGVGVFIFFALMMALSVPYVYFLLPETKSVPREEVDRLFRKGLSPRHANAIVLAELAAERENHTGAFASVPAHGSSGLGSEKDKGEEEYLESSRSAA</sequence>
<dbReference type="GO" id="GO:0005351">
    <property type="term" value="F:carbohydrate:proton symporter activity"/>
    <property type="evidence" value="ECO:0007669"/>
    <property type="project" value="TreeGrafter"/>
</dbReference>
<evidence type="ECO:0000256" key="9">
    <source>
        <dbReference type="ARBA" id="ARBA00049119"/>
    </source>
</evidence>
<dbReference type="InterPro" id="IPR005828">
    <property type="entry name" value="MFS_sugar_transport-like"/>
</dbReference>
<feature type="transmembrane region" description="Helical" evidence="12">
    <location>
        <begin position="67"/>
        <end position="87"/>
    </location>
</feature>
<dbReference type="Pfam" id="PF00083">
    <property type="entry name" value="Sugar_tr"/>
    <property type="match status" value="1"/>
</dbReference>
<evidence type="ECO:0000256" key="10">
    <source>
        <dbReference type="RuleBase" id="RU003346"/>
    </source>
</evidence>
<dbReference type="PANTHER" id="PTHR48022">
    <property type="entry name" value="PLASTIDIC GLUCOSE TRANSPORTER 4"/>
    <property type="match status" value="1"/>
</dbReference>
<name>A0A5C5FKL7_9BASI</name>
<feature type="transmembrane region" description="Helical" evidence="12">
    <location>
        <begin position="353"/>
        <end position="374"/>
    </location>
</feature>
<evidence type="ECO:0000259" key="13">
    <source>
        <dbReference type="PROSITE" id="PS50850"/>
    </source>
</evidence>
<dbReference type="PRINTS" id="PR00171">
    <property type="entry name" value="SUGRTRNSPORT"/>
</dbReference>
<dbReference type="InterPro" id="IPR036259">
    <property type="entry name" value="MFS_trans_sf"/>
</dbReference>
<comment type="subcellular location">
    <subcellularLocation>
        <location evidence="1">Membrane</location>
        <topology evidence="1">Multi-pass membrane protein</topology>
    </subcellularLocation>
</comment>
<dbReference type="OrthoDB" id="508119at2759"/>
<dbReference type="PROSITE" id="PS00216">
    <property type="entry name" value="SUGAR_TRANSPORT_1"/>
    <property type="match status" value="1"/>
</dbReference>
<evidence type="ECO:0000256" key="12">
    <source>
        <dbReference type="SAM" id="Phobius"/>
    </source>
</evidence>
<reference evidence="14 15" key="1">
    <citation type="submission" date="2019-03" db="EMBL/GenBank/DDBJ databases">
        <title>Rhodosporidium diobovatum UCD-FST 08-225 genome sequencing, assembly, and annotation.</title>
        <authorList>
            <person name="Fakankun I.U."/>
            <person name="Fristensky B."/>
            <person name="Levin D.B."/>
        </authorList>
    </citation>
    <scope>NUCLEOTIDE SEQUENCE [LARGE SCALE GENOMIC DNA]</scope>
    <source>
        <strain evidence="14 15">UCD-FST 08-225</strain>
    </source>
</reference>
<evidence type="ECO:0000256" key="5">
    <source>
        <dbReference type="ARBA" id="ARBA00022911"/>
    </source>
</evidence>
<evidence type="ECO:0000256" key="8">
    <source>
        <dbReference type="ARBA" id="ARBA00043213"/>
    </source>
</evidence>
<accession>A0A5C5FKL7</accession>
<keyword evidence="7 12" id="KW-0472">Membrane</keyword>
<feature type="domain" description="Major facilitator superfamily (MFS) profile" evidence="13">
    <location>
        <begin position="23"/>
        <end position="482"/>
    </location>
</feature>
<gene>
    <name evidence="14" type="ORF">DMC30DRAFT_121122</name>
</gene>
<organism evidence="14 15">
    <name type="scientific">Rhodotorula diobovata</name>
    <dbReference type="NCBI Taxonomy" id="5288"/>
    <lineage>
        <taxon>Eukaryota</taxon>
        <taxon>Fungi</taxon>
        <taxon>Dikarya</taxon>
        <taxon>Basidiomycota</taxon>
        <taxon>Pucciniomycotina</taxon>
        <taxon>Microbotryomycetes</taxon>
        <taxon>Sporidiobolales</taxon>
        <taxon>Sporidiobolaceae</taxon>
        <taxon>Rhodotorula</taxon>
    </lineage>
</organism>
<dbReference type="Gene3D" id="1.20.1250.20">
    <property type="entry name" value="MFS general substrate transporter like domains"/>
    <property type="match status" value="1"/>
</dbReference>
<keyword evidence="5" id="KW-0672">Quinate metabolism</keyword>
<keyword evidence="15" id="KW-1185">Reference proteome</keyword>
<dbReference type="SUPFAM" id="SSF103473">
    <property type="entry name" value="MFS general substrate transporter"/>
    <property type="match status" value="1"/>
</dbReference>
<feature type="transmembrane region" description="Helical" evidence="12">
    <location>
        <begin position="322"/>
        <end position="344"/>
    </location>
</feature>
<dbReference type="PROSITE" id="PS50850">
    <property type="entry name" value="MFS"/>
    <property type="match status" value="1"/>
</dbReference>
<evidence type="ECO:0000313" key="14">
    <source>
        <dbReference type="EMBL" id="TNY17393.1"/>
    </source>
</evidence>
<dbReference type="InterPro" id="IPR003663">
    <property type="entry name" value="Sugar/inositol_transpt"/>
</dbReference>
<evidence type="ECO:0000256" key="1">
    <source>
        <dbReference type="ARBA" id="ARBA00004141"/>
    </source>
</evidence>
<dbReference type="Proteomes" id="UP000311382">
    <property type="component" value="Unassembled WGS sequence"/>
</dbReference>
<dbReference type="EMBL" id="SOZI01000208">
    <property type="protein sequence ID" value="TNY17393.1"/>
    <property type="molecule type" value="Genomic_DNA"/>
</dbReference>
<evidence type="ECO:0000256" key="11">
    <source>
        <dbReference type="SAM" id="MobiDB-lite"/>
    </source>
</evidence>
<dbReference type="InterPro" id="IPR050360">
    <property type="entry name" value="MFS_Sugar_Transporters"/>
</dbReference>
<protein>
    <recommendedName>
        <fullName evidence="8">Quinate transporter</fullName>
    </recommendedName>
</protein>
<dbReference type="PANTHER" id="PTHR48022:SF34">
    <property type="entry name" value="MAJOR FACILITATOR SUPERFAMILY (MFS) PROFILE DOMAIN-CONTAINING PROTEIN-RELATED"/>
    <property type="match status" value="1"/>
</dbReference>
<evidence type="ECO:0000256" key="2">
    <source>
        <dbReference type="ARBA" id="ARBA00010992"/>
    </source>
</evidence>
<feature type="transmembrane region" description="Helical" evidence="12">
    <location>
        <begin position="99"/>
        <end position="119"/>
    </location>
</feature>
<comment type="caution">
    <text evidence="14">The sequence shown here is derived from an EMBL/GenBank/DDBJ whole genome shotgun (WGS) entry which is preliminary data.</text>
</comment>
<dbReference type="AlphaFoldDB" id="A0A5C5FKL7"/>
<feature type="transmembrane region" description="Helical" evidence="12">
    <location>
        <begin position="457"/>
        <end position="478"/>
    </location>
</feature>
<feature type="transmembrane region" description="Helical" evidence="12">
    <location>
        <begin position="284"/>
        <end position="302"/>
    </location>
</feature>
<evidence type="ECO:0000256" key="6">
    <source>
        <dbReference type="ARBA" id="ARBA00022989"/>
    </source>
</evidence>
<feature type="region of interest" description="Disordered" evidence="11">
    <location>
        <begin position="520"/>
        <end position="551"/>
    </location>
</feature>
<proteinExistence type="inferred from homology"/>
<evidence type="ECO:0000313" key="15">
    <source>
        <dbReference type="Proteomes" id="UP000311382"/>
    </source>
</evidence>
<keyword evidence="3 10" id="KW-0813">Transport</keyword>
<feature type="transmembrane region" description="Helical" evidence="12">
    <location>
        <begin position="411"/>
        <end position="437"/>
    </location>
</feature>
<comment type="catalytic activity">
    <reaction evidence="9">
        <text>myo-inositol(out) + H(+)(out) = myo-inositol(in) + H(+)(in)</text>
        <dbReference type="Rhea" id="RHEA:60364"/>
        <dbReference type="ChEBI" id="CHEBI:15378"/>
        <dbReference type="ChEBI" id="CHEBI:17268"/>
    </reaction>
</comment>
<feature type="transmembrane region" description="Helical" evidence="12">
    <location>
        <begin position="191"/>
        <end position="214"/>
    </location>
</feature>
<dbReference type="PROSITE" id="PS00217">
    <property type="entry name" value="SUGAR_TRANSPORT_2"/>
    <property type="match status" value="1"/>
</dbReference>